<reference evidence="12" key="1">
    <citation type="submission" date="2021-01" db="UniProtKB">
        <authorList>
            <consortium name="EnsemblMetazoa"/>
        </authorList>
    </citation>
    <scope>IDENTIFICATION</scope>
</reference>
<dbReference type="PRINTS" id="PR00738">
    <property type="entry name" value="GLHYDRLASE20"/>
</dbReference>
<feature type="domain" description="Beta-hexosaminidase eukaryotic type N-terminal" evidence="11">
    <location>
        <begin position="78"/>
        <end position="196"/>
    </location>
</feature>
<dbReference type="OrthoDB" id="428480at2759"/>
<dbReference type="SUPFAM" id="SSF51445">
    <property type="entry name" value="(Trans)glycosidases"/>
    <property type="match status" value="1"/>
</dbReference>
<sequence>MKPLLCILALLLIGFGDARKQSFIRTFECLQSNRCQRTSRPVDPAAMRGHDNARTNIGLSQHTSLQACRLVCSNAAGLWPIPTGPMTTGTNYLVVSPRSFQFLNVNDLSESARTFVSDAIDVFLRNIQTSCGHDCKPAERKVVVHLKVESSSLQLDWETNEAYDLEISSSGSDVAVLIAAQTVYGARHGLETLSQLTASTPSFNNYTGSSGNQLVILDSANIRDKPVFKHRGLLIDTGRNFLPVSDIMRTIDALASVKMNVLHWHATDSQSFPIEIRSIPLMAMYGAYGPDKIYSVESMQSIVKYAKSRGIRVLLELDSPSHAGAGWEWGETQGLGNLAVCVNQQPWRDFCIQPPCGQLNPVNPNTFAVLRSLYKDLLNIFGRTGVIHLGGDELFINCWNATEEVTAGMSKIGLGRTTEDFLKIWSNVHHKQLDMINEESGDKATDKAIVWSSLLTSPEFIENYLNKTKFVVQTWVEADKDLNKKLLDLGYKLIVSTKDAWYLDHGFWGVTKYHTWRDAYKNQIPQHDGVLGGEACMWGEYVSVGSLDSRVWPRTAAVAERLWSDPSKIGTAEAEPRLQAHIARLNQRRISPEAITPEWCNQHEGQCL</sequence>
<dbReference type="PANTHER" id="PTHR22600">
    <property type="entry name" value="BETA-HEXOSAMINIDASE"/>
    <property type="match status" value="1"/>
</dbReference>
<keyword evidence="5" id="KW-0325">Glycoprotein</keyword>
<dbReference type="Proteomes" id="UP000002358">
    <property type="component" value="Chromosome 1"/>
</dbReference>
<dbReference type="EnsemblMetazoa" id="XM_032595884">
    <property type="protein sequence ID" value="XP_032451775"/>
    <property type="gene ID" value="LOC100119475"/>
</dbReference>
<dbReference type="Pfam" id="PF00728">
    <property type="entry name" value="Glyco_hydro_20"/>
    <property type="match status" value="1"/>
</dbReference>
<evidence type="ECO:0000259" key="11">
    <source>
        <dbReference type="Pfam" id="PF14845"/>
    </source>
</evidence>
<dbReference type="AlphaFoldDB" id="A0A7M7QM07"/>
<dbReference type="InterPro" id="IPR025705">
    <property type="entry name" value="Beta_hexosaminidase_sua/sub"/>
</dbReference>
<dbReference type="SMR" id="A0A7M7QM07"/>
<dbReference type="InterPro" id="IPR017853">
    <property type="entry name" value="GH"/>
</dbReference>
<dbReference type="FunCoup" id="A0A7M7QM07">
    <property type="interactions" value="579"/>
</dbReference>
<dbReference type="GO" id="GO:0030203">
    <property type="term" value="P:glycosaminoglycan metabolic process"/>
    <property type="evidence" value="ECO:0007669"/>
    <property type="project" value="TreeGrafter"/>
</dbReference>
<dbReference type="RefSeq" id="XP_001603248.2">
    <property type="nucleotide sequence ID" value="XM_001603198.5"/>
</dbReference>
<dbReference type="GO" id="GO:0005975">
    <property type="term" value="P:carbohydrate metabolic process"/>
    <property type="evidence" value="ECO:0007669"/>
    <property type="project" value="InterPro"/>
</dbReference>
<keyword evidence="3 9" id="KW-0732">Signal</keyword>
<dbReference type="FunFam" id="3.20.20.80:FF:000063">
    <property type="entry name" value="Beta-hexosaminidase"/>
    <property type="match status" value="1"/>
</dbReference>
<dbReference type="RefSeq" id="XP_032451775.1">
    <property type="nucleotide sequence ID" value="XM_032595884.1"/>
</dbReference>
<evidence type="ECO:0000259" key="10">
    <source>
        <dbReference type="Pfam" id="PF00728"/>
    </source>
</evidence>
<organism evidence="12 13">
    <name type="scientific">Nasonia vitripennis</name>
    <name type="common">Parasitic wasp</name>
    <dbReference type="NCBI Taxonomy" id="7425"/>
    <lineage>
        <taxon>Eukaryota</taxon>
        <taxon>Metazoa</taxon>
        <taxon>Ecdysozoa</taxon>
        <taxon>Arthropoda</taxon>
        <taxon>Hexapoda</taxon>
        <taxon>Insecta</taxon>
        <taxon>Pterygota</taxon>
        <taxon>Neoptera</taxon>
        <taxon>Endopterygota</taxon>
        <taxon>Hymenoptera</taxon>
        <taxon>Apocrita</taxon>
        <taxon>Proctotrupomorpha</taxon>
        <taxon>Chalcidoidea</taxon>
        <taxon>Pteromalidae</taxon>
        <taxon>Pteromalinae</taxon>
        <taxon>Nasonia</taxon>
    </lineage>
</organism>
<dbReference type="PANTHER" id="PTHR22600:SF42">
    <property type="entry name" value="BETA-N-ACETYLHEXOSAMINIDASE"/>
    <property type="match status" value="1"/>
</dbReference>
<evidence type="ECO:0000256" key="6">
    <source>
        <dbReference type="ARBA" id="ARBA00023295"/>
    </source>
</evidence>
<dbReference type="InParanoid" id="A0A7M7QM07"/>
<protein>
    <recommendedName>
        <fullName evidence="7">Beta-hexosaminidase</fullName>
        <ecNumber evidence="7">3.2.1.52</ecNumber>
    </recommendedName>
</protein>
<dbReference type="GO" id="GO:0016231">
    <property type="term" value="F:beta-N-acetylglucosaminidase activity"/>
    <property type="evidence" value="ECO:0007669"/>
    <property type="project" value="TreeGrafter"/>
</dbReference>
<dbReference type="EnsemblMetazoa" id="XM_001603198">
    <property type="protein sequence ID" value="XP_001603248"/>
    <property type="gene ID" value="LOC100119475"/>
</dbReference>
<comment type="similarity">
    <text evidence="2 7">Belongs to the glycosyl hydrolase 20 family.</text>
</comment>
<feature type="domain" description="Glycoside hydrolase family 20 catalytic" evidence="10">
    <location>
        <begin position="228"/>
        <end position="565"/>
    </location>
</feature>
<feature type="chain" id="PRO_5033913891" description="Beta-hexosaminidase" evidence="9">
    <location>
        <begin position="19"/>
        <end position="608"/>
    </location>
</feature>
<evidence type="ECO:0000256" key="2">
    <source>
        <dbReference type="ARBA" id="ARBA00006285"/>
    </source>
</evidence>
<evidence type="ECO:0000313" key="13">
    <source>
        <dbReference type="Proteomes" id="UP000002358"/>
    </source>
</evidence>
<dbReference type="InterPro" id="IPR029019">
    <property type="entry name" value="HEX_eukaryotic_N"/>
</dbReference>
<feature type="active site" description="Proton donor" evidence="8">
    <location>
        <position position="393"/>
    </location>
</feature>
<dbReference type="CDD" id="cd06562">
    <property type="entry name" value="GH20_HexA_HexB-like"/>
    <property type="match status" value="1"/>
</dbReference>
<dbReference type="InterPro" id="IPR015883">
    <property type="entry name" value="Glyco_hydro_20_cat"/>
</dbReference>
<dbReference type="InterPro" id="IPR029018">
    <property type="entry name" value="Hex-like_dom2"/>
</dbReference>
<keyword evidence="4 7" id="KW-0378">Hydrolase</keyword>
<keyword evidence="13" id="KW-1185">Reference proteome</keyword>
<dbReference type="GeneID" id="100119475"/>
<name>A0A7M7QM07_NASVI</name>
<proteinExistence type="inferred from homology"/>
<dbReference type="SUPFAM" id="SSF55545">
    <property type="entry name" value="beta-N-acetylhexosaminidase-like domain"/>
    <property type="match status" value="1"/>
</dbReference>
<comment type="catalytic activity">
    <reaction evidence="1 7">
        <text>Hydrolysis of terminal non-reducing N-acetyl-D-hexosamine residues in N-acetyl-beta-D-hexosaminides.</text>
        <dbReference type="EC" id="3.2.1.52"/>
    </reaction>
</comment>
<evidence type="ECO:0000256" key="1">
    <source>
        <dbReference type="ARBA" id="ARBA00001231"/>
    </source>
</evidence>
<evidence type="ECO:0000256" key="3">
    <source>
        <dbReference type="ARBA" id="ARBA00022729"/>
    </source>
</evidence>
<evidence type="ECO:0000256" key="9">
    <source>
        <dbReference type="SAM" id="SignalP"/>
    </source>
</evidence>
<dbReference type="PIRSF" id="PIRSF001093">
    <property type="entry name" value="B-hxosamndse_ab_euk"/>
    <property type="match status" value="1"/>
</dbReference>
<evidence type="ECO:0000256" key="8">
    <source>
        <dbReference type="PIRSR" id="PIRSR001093-1"/>
    </source>
</evidence>
<dbReference type="KEGG" id="nvi:100119475"/>
<evidence type="ECO:0000256" key="4">
    <source>
        <dbReference type="ARBA" id="ARBA00022801"/>
    </source>
</evidence>
<dbReference type="Gene3D" id="3.30.379.10">
    <property type="entry name" value="Chitobiase/beta-hexosaminidase domain 2-like"/>
    <property type="match status" value="1"/>
</dbReference>
<evidence type="ECO:0000313" key="12">
    <source>
        <dbReference type="EnsemblMetazoa" id="XP_032451775"/>
    </source>
</evidence>
<feature type="signal peptide" evidence="9">
    <location>
        <begin position="1"/>
        <end position="18"/>
    </location>
</feature>
<evidence type="ECO:0000256" key="5">
    <source>
        <dbReference type="ARBA" id="ARBA00023180"/>
    </source>
</evidence>
<dbReference type="EC" id="3.2.1.52" evidence="7"/>
<evidence type="ECO:0000256" key="7">
    <source>
        <dbReference type="PIRNR" id="PIRNR001093"/>
    </source>
</evidence>
<dbReference type="GO" id="GO:0005886">
    <property type="term" value="C:plasma membrane"/>
    <property type="evidence" value="ECO:0007669"/>
    <property type="project" value="TreeGrafter"/>
</dbReference>
<dbReference type="Pfam" id="PF14845">
    <property type="entry name" value="Glycohydro_20b2"/>
    <property type="match status" value="1"/>
</dbReference>
<dbReference type="Gene3D" id="3.20.20.80">
    <property type="entry name" value="Glycosidases"/>
    <property type="match status" value="1"/>
</dbReference>
<accession>A0A7M7QM07</accession>
<keyword evidence="6 7" id="KW-0326">Glycosidase</keyword>